<feature type="transmembrane region" description="Helical" evidence="1">
    <location>
        <begin position="20"/>
        <end position="40"/>
    </location>
</feature>
<keyword evidence="1" id="KW-0812">Transmembrane</keyword>
<dbReference type="Proteomes" id="UP001596283">
    <property type="component" value="Unassembled WGS sequence"/>
</dbReference>
<evidence type="ECO:0000313" key="4">
    <source>
        <dbReference type="EMBL" id="MFC6261654.1"/>
    </source>
</evidence>
<evidence type="ECO:0000313" key="5">
    <source>
        <dbReference type="Proteomes" id="UP001596283"/>
    </source>
</evidence>
<gene>
    <name evidence="4" type="ORF">ACFP1C_11990</name>
</gene>
<accession>A0ABW1TJK5</accession>
<dbReference type="RefSeq" id="WP_125688563.1">
    <property type="nucleotide sequence ID" value="NZ_JBHSSI010000075.1"/>
</dbReference>
<proteinExistence type="predicted"/>
<name>A0ABW1TJK5_9LACO</name>
<sequence>MNDEKKFRQLAIRVKVVRWLITIGIVIVVLLVGAVGGYWWTQKQAGRESQREDRFIELVSTVMAPNISVSDRYLADTNFMGGKVTSHRYKDIEGYHEAWSPIVQAYSWSWLGNKSSGALNAADTSEDGAYDRLTQHKIPLFYNPKVKDPSVKRTADVTKVARTKQAVAEVAVSFDHPLTYAQIQQRLPKNLHAVWYWIGVDSKADATFMDNNFLGVQANSKGHLVVNKYENYYRSFHQNLERLGKWDWDYGYTNFSLKKYAQKYAKQYPTLKTAKFSGAIVTGDSENFKPLNQANWIYASSAGFFQQRTAIK</sequence>
<protein>
    <submittedName>
        <fullName evidence="4">Anti sigma factor C-terminal domain-containing protein</fullName>
    </submittedName>
</protein>
<dbReference type="InterPro" id="IPR025672">
    <property type="entry name" value="Sigma_reg_C_dom"/>
</dbReference>
<keyword evidence="1" id="KW-1133">Transmembrane helix</keyword>
<keyword evidence="1" id="KW-0472">Membrane</keyword>
<dbReference type="Pfam" id="PF13791">
    <property type="entry name" value="Sigma_reg_C"/>
    <property type="match status" value="1"/>
</dbReference>
<evidence type="ECO:0000259" key="3">
    <source>
        <dbReference type="Pfam" id="PF13800"/>
    </source>
</evidence>
<evidence type="ECO:0000256" key="1">
    <source>
        <dbReference type="SAM" id="Phobius"/>
    </source>
</evidence>
<keyword evidence="5" id="KW-1185">Reference proteome</keyword>
<comment type="caution">
    <text evidence="4">The sequence shown here is derived from an EMBL/GenBank/DDBJ whole genome shotgun (WGS) entry which is preliminary data.</text>
</comment>
<evidence type="ECO:0000259" key="2">
    <source>
        <dbReference type="Pfam" id="PF13791"/>
    </source>
</evidence>
<dbReference type="InterPro" id="IPR029101">
    <property type="entry name" value="Sigma_reg_N"/>
</dbReference>
<reference evidence="5" key="1">
    <citation type="journal article" date="2019" name="Int. J. Syst. Evol. Microbiol.">
        <title>The Global Catalogue of Microorganisms (GCM) 10K type strain sequencing project: providing services to taxonomists for standard genome sequencing and annotation.</title>
        <authorList>
            <consortium name="The Broad Institute Genomics Platform"/>
            <consortium name="The Broad Institute Genome Sequencing Center for Infectious Disease"/>
            <person name="Wu L."/>
            <person name="Ma J."/>
        </authorList>
    </citation>
    <scope>NUCLEOTIDE SEQUENCE [LARGE SCALE GENOMIC DNA]</scope>
    <source>
        <strain evidence="5">CCM 8908</strain>
    </source>
</reference>
<feature type="domain" description="Sigma factor regulator C-terminal" evidence="2">
    <location>
        <begin position="165"/>
        <end position="302"/>
    </location>
</feature>
<organism evidence="4 5">
    <name type="scientific">Levilactobacillus fujinensis</name>
    <dbReference type="NCBI Taxonomy" id="2486024"/>
    <lineage>
        <taxon>Bacteria</taxon>
        <taxon>Bacillati</taxon>
        <taxon>Bacillota</taxon>
        <taxon>Bacilli</taxon>
        <taxon>Lactobacillales</taxon>
        <taxon>Lactobacillaceae</taxon>
        <taxon>Levilactobacillus</taxon>
    </lineage>
</organism>
<feature type="domain" description="Sigma factor regulator N-terminal" evidence="3">
    <location>
        <begin position="13"/>
        <end position="95"/>
    </location>
</feature>
<dbReference type="EMBL" id="JBHSSI010000075">
    <property type="protein sequence ID" value="MFC6261654.1"/>
    <property type="molecule type" value="Genomic_DNA"/>
</dbReference>
<dbReference type="Pfam" id="PF13800">
    <property type="entry name" value="Sigma_reg_N"/>
    <property type="match status" value="1"/>
</dbReference>